<organism evidence="4">
    <name type="scientific">Zeugodacus cucurbitae</name>
    <name type="common">Melon fruit fly</name>
    <name type="synonym">Bactrocera cucurbitae</name>
    <dbReference type="NCBI Taxonomy" id="28588"/>
    <lineage>
        <taxon>Eukaryota</taxon>
        <taxon>Metazoa</taxon>
        <taxon>Ecdysozoa</taxon>
        <taxon>Arthropoda</taxon>
        <taxon>Hexapoda</taxon>
        <taxon>Insecta</taxon>
        <taxon>Pterygota</taxon>
        <taxon>Neoptera</taxon>
        <taxon>Endopterygota</taxon>
        <taxon>Diptera</taxon>
        <taxon>Brachycera</taxon>
        <taxon>Muscomorpha</taxon>
        <taxon>Tephritoidea</taxon>
        <taxon>Tephritidae</taxon>
        <taxon>Zeugodacus</taxon>
        <taxon>Zeugodacus</taxon>
    </lineage>
</organism>
<keyword evidence="2" id="KW-0472">Membrane</keyword>
<dbReference type="SUPFAM" id="SSF51735">
    <property type="entry name" value="NAD(P)-binding Rossmann-fold domains"/>
    <property type="match status" value="1"/>
</dbReference>
<dbReference type="AlphaFoldDB" id="A0A0A1XGY1"/>
<gene>
    <name evidence="4" type="primary">SCCPDH_0</name>
    <name evidence="4" type="ORF">g.15507</name>
</gene>
<comment type="similarity">
    <text evidence="1">Belongs to the saccharopine dehydrogenase family.</text>
</comment>
<dbReference type="GO" id="GO:0005739">
    <property type="term" value="C:mitochondrion"/>
    <property type="evidence" value="ECO:0007669"/>
    <property type="project" value="TreeGrafter"/>
</dbReference>
<dbReference type="InterPro" id="IPR005097">
    <property type="entry name" value="Sacchrp_dh_NADP-bd"/>
</dbReference>
<dbReference type="InterPro" id="IPR051276">
    <property type="entry name" value="Saccharopine_DH-like_oxidrdct"/>
</dbReference>
<dbReference type="Pfam" id="PF03435">
    <property type="entry name" value="Sacchrp_dh_NADP"/>
    <property type="match status" value="1"/>
</dbReference>
<dbReference type="InterPro" id="IPR036291">
    <property type="entry name" value="NAD(P)-bd_dom_sf"/>
</dbReference>
<dbReference type="FunFam" id="3.40.50.720:FF:000178">
    <property type="entry name" value="Saccharopine dehydrogenase-like oxidoreductase"/>
    <property type="match status" value="1"/>
</dbReference>
<dbReference type="GO" id="GO:0005811">
    <property type="term" value="C:lipid droplet"/>
    <property type="evidence" value="ECO:0007669"/>
    <property type="project" value="TreeGrafter"/>
</dbReference>
<dbReference type="Gene3D" id="3.40.50.720">
    <property type="entry name" value="NAD(P)-binding Rossmann-like Domain"/>
    <property type="match status" value="1"/>
</dbReference>
<dbReference type="GO" id="GO:0005886">
    <property type="term" value="C:plasma membrane"/>
    <property type="evidence" value="ECO:0007669"/>
    <property type="project" value="TreeGrafter"/>
</dbReference>
<proteinExistence type="inferred from homology"/>
<name>A0A0A1XGY1_ZEUCU</name>
<sequence length="423" mass="47690">MSVKLDAIIFGATGFTGQIVVEKAPDVLQGLTWGIAGRNKSKLENVLSNAGQAIGKDLSAVPIILADVEDRKSIEEMAAKCKVVINCCGPYRFYGEVVVKACIEAGTHHVDISGEPQYIEGMQVKYHQLAQEKRAYIISSCGFDSIPAEMGVIYAEKNFPGTVNTCELFWENILDYRDRSSKAVLHAGTWESAVHAFANYGELHRLHRALETEKLPDLRPKLKYCGVAHKVQFLDRYFFAIHGADRDVVMNTQRLRYLNEKKRPIQFENYIGFRSLWTTILTQIILLFTVLMAQIPGVRQILMKYPKFFTRGLMSHEGPVAANRATQRLKMTFRTRGWTDQQSLSEEPKQELLTRLSCLDPFYGMTCLSILAAAKIILKEHDQMPNAGGVIPPGYAFANTSFIEELGRQKNGMKFEVLKLEQQ</sequence>
<protein>
    <submittedName>
        <fullName evidence="4">Saccharopine dehydrogenase-like oxidoreductase</fullName>
    </submittedName>
</protein>
<reference evidence="4" key="2">
    <citation type="journal article" date="2015" name="Gigascience">
        <title>Reconstructing a comprehensive transcriptome assembly of a white-pupal translocated strain of the pest fruit fly Bactrocera cucurbitae.</title>
        <authorList>
            <person name="Sim S.B."/>
            <person name="Calla B."/>
            <person name="Hall B."/>
            <person name="DeRego T."/>
            <person name="Geib S.M."/>
        </authorList>
    </citation>
    <scope>NUCLEOTIDE SEQUENCE</scope>
</reference>
<evidence type="ECO:0000313" key="4">
    <source>
        <dbReference type="EMBL" id="JAD10654.1"/>
    </source>
</evidence>
<evidence type="ECO:0000256" key="1">
    <source>
        <dbReference type="ARBA" id="ARBA00038048"/>
    </source>
</evidence>
<dbReference type="EMBL" id="GBXI01003638">
    <property type="protein sequence ID" value="JAD10654.1"/>
    <property type="molecule type" value="Transcribed_RNA"/>
</dbReference>
<dbReference type="GO" id="GO:0009247">
    <property type="term" value="P:glycolipid biosynthetic process"/>
    <property type="evidence" value="ECO:0007669"/>
    <property type="project" value="TreeGrafter"/>
</dbReference>
<keyword evidence="2" id="KW-0812">Transmembrane</keyword>
<feature type="transmembrane region" description="Helical" evidence="2">
    <location>
        <begin position="276"/>
        <end position="298"/>
    </location>
</feature>
<reference evidence="4" key="1">
    <citation type="submission" date="2014-11" db="EMBL/GenBank/DDBJ databases">
        <authorList>
            <person name="Geib S."/>
        </authorList>
    </citation>
    <scope>NUCLEOTIDE SEQUENCE</scope>
</reference>
<evidence type="ECO:0000256" key="2">
    <source>
        <dbReference type="SAM" id="Phobius"/>
    </source>
</evidence>
<keyword evidence="2" id="KW-1133">Transmembrane helix</keyword>
<dbReference type="PANTHER" id="PTHR12286:SF5">
    <property type="entry name" value="SACCHAROPINE DEHYDROGENASE-LIKE OXIDOREDUCTASE"/>
    <property type="match status" value="1"/>
</dbReference>
<accession>A0A0A1XGY1</accession>
<evidence type="ECO:0000259" key="3">
    <source>
        <dbReference type="Pfam" id="PF03435"/>
    </source>
</evidence>
<feature type="domain" description="Saccharopine dehydrogenase NADP binding" evidence="3">
    <location>
        <begin position="8"/>
        <end position="138"/>
    </location>
</feature>
<dbReference type="PANTHER" id="PTHR12286">
    <property type="entry name" value="SACCHAROPINE DEHYDROGENASE-LIKE OXIDOREDUCTASE"/>
    <property type="match status" value="1"/>
</dbReference>